<accession>A0ABP9ZHN1</accession>
<protein>
    <recommendedName>
        <fullName evidence="4">Integral membrane protein</fullName>
    </recommendedName>
</protein>
<proteinExistence type="predicted"/>
<dbReference type="RefSeq" id="WP_053949489.1">
    <property type="nucleotide sequence ID" value="NZ_BAABVV010000033.1"/>
</dbReference>
<keyword evidence="1" id="KW-0472">Membrane</keyword>
<reference evidence="2 3" key="1">
    <citation type="submission" date="2024-03" db="EMBL/GenBank/DDBJ databases">
        <title>Inconsistent identification of Apilactobacillus kunkeei-related strains obtained by well-developed overall genome related indices.</title>
        <authorList>
            <person name="Maeno S."/>
            <person name="Endo A."/>
        </authorList>
    </citation>
    <scope>NUCLEOTIDE SEQUENCE [LARGE SCALE GENOMIC DNA]</scope>
    <source>
        <strain evidence="2 3">20H-10</strain>
    </source>
</reference>
<keyword evidence="3" id="KW-1185">Reference proteome</keyword>
<feature type="transmembrane region" description="Helical" evidence="1">
    <location>
        <begin position="77"/>
        <end position="99"/>
    </location>
</feature>
<feature type="transmembrane region" description="Helical" evidence="1">
    <location>
        <begin position="42"/>
        <end position="65"/>
    </location>
</feature>
<name>A0ABP9ZHN1_9LACO</name>
<evidence type="ECO:0000256" key="1">
    <source>
        <dbReference type="SAM" id="Phobius"/>
    </source>
</evidence>
<gene>
    <name evidence="2" type="ORF">AP20H10_06650</name>
</gene>
<comment type="caution">
    <text evidence="2">The sequence shown here is derived from an EMBL/GenBank/DDBJ whole genome shotgun (WGS) entry which is preliminary data.</text>
</comment>
<organism evidence="2 3">
    <name type="scientific">Apilactobacillus apinorum</name>
    <dbReference type="NCBI Taxonomy" id="1218495"/>
    <lineage>
        <taxon>Bacteria</taxon>
        <taxon>Bacillati</taxon>
        <taxon>Bacillota</taxon>
        <taxon>Bacilli</taxon>
        <taxon>Lactobacillales</taxon>
        <taxon>Lactobacillaceae</taxon>
        <taxon>Apilactobacillus</taxon>
    </lineage>
</organism>
<dbReference type="EMBL" id="BAABVV010000033">
    <property type="protein sequence ID" value="GAA6114302.1"/>
    <property type="molecule type" value="Genomic_DNA"/>
</dbReference>
<dbReference type="Proteomes" id="UP001438112">
    <property type="component" value="Unassembled WGS sequence"/>
</dbReference>
<feature type="transmembrane region" description="Helical" evidence="1">
    <location>
        <begin position="7"/>
        <end position="30"/>
    </location>
</feature>
<sequence length="101" mass="12165">MKEKKSIWWSLFWIGLVLGFFIYGAIYTFYTHDKQLLHVSLIWFLLFTIAVLILGAVVLTVFYRIISKYQENKYFNYLLYFVVYELSITAGGYIFKMIFDR</sequence>
<evidence type="ECO:0000313" key="2">
    <source>
        <dbReference type="EMBL" id="GAA6114302.1"/>
    </source>
</evidence>
<keyword evidence="1" id="KW-0812">Transmembrane</keyword>
<evidence type="ECO:0000313" key="3">
    <source>
        <dbReference type="Proteomes" id="UP001438112"/>
    </source>
</evidence>
<keyword evidence="1" id="KW-1133">Transmembrane helix</keyword>
<evidence type="ECO:0008006" key="4">
    <source>
        <dbReference type="Google" id="ProtNLM"/>
    </source>
</evidence>